<sequence>MSQRLGVIADTHGHADAWEKALKIWGDVEAILHAGDVLKSGIDTGLADLINISSVPVLIAKGNSDFPKDQESLNWPILSPYVMIWWHGKLILLSHGSHFSQVRELALRSRADLVITGHTHVGSLVREGRTWFLNPGGASLPRGRDPASVALIEESIIQIITLDGELLHYEIW</sequence>
<dbReference type="AlphaFoldDB" id="D5ED01"/>
<comment type="similarity">
    <text evidence="1 2">Belongs to the metallophosphoesterase superfamily. YfcE family.</text>
</comment>
<feature type="domain" description="Calcineurin-like phosphoesterase" evidence="3">
    <location>
        <begin position="4"/>
        <end position="153"/>
    </location>
</feature>
<evidence type="ECO:0000259" key="3">
    <source>
        <dbReference type="Pfam" id="PF12850"/>
    </source>
</evidence>
<evidence type="ECO:0000256" key="1">
    <source>
        <dbReference type="ARBA" id="ARBA00008950"/>
    </source>
</evidence>
<dbReference type="InterPro" id="IPR029052">
    <property type="entry name" value="Metallo-depent_PP-like"/>
</dbReference>
<gene>
    <name evidence="4" type="ordered locus">Amico_0288</name>
</gene>
<reference evidence="4 5" key="1">
    <citation type="journal article" date="2010" name="Stand. Genomic Sci.">
        <title>Complete genome sequence of Aminobacterium colombiense type strain (ALA-1).</title>
        <authorList>
            <person name="Chertkov O."/>
            <person name="Sikorski J."/>
            <person name="Brambilla E."/>
            <person name="Lapidus A."/>
            <person name="Copeland A."/>
            <person name="Glavina Del Rio T."/>
            <person name="Nolan M."/>
            <person name="Lucas S."/>
            <person name="Tice H."/>
            <person name="Cheng J.F."/>
            <person name="Han C."/>
            <person name="Detter J.C."/>
            <person name="Bruce D."/>
            <person name="Tapia R."/>
            <person name="Goodwin L."/>
            <person name="Pitluck S."/>
            <person name="Liolios K."/>
            <person name="Ivanova N."/>
            <person name="Mavromatis K."/>
            <person name="Ovchinnikova G."/>
            <person name="Pati A."/>
            <person name="Chen A."/>
            <person name="Palaniappan K."/>
            <person name="Land M."/>
            <person name="Hauser L."/>
            <person name="Chang Y.J."/>
            <person name="Jeffries C.D."/>
            <person name="Spring S."/>
            <person name="Rohde M."/>
            <person name="Goker M."/>
            <person name="Bristow J."/>
            <person name="Eisen J.A."/>
            <person name="Markowitz V."/>
            <person name="Hugenholtz P."/>
            <person name="Kyrpides N.C."/>
            <person name="Klenk H.P."/>
        </authorList>
    </citation>
    <scope>NUCLEOTIDE SEQUENCE [LARGE SCALE GENOMIC DNA]</scope>
    <source>
        <strain evidence="5">DSM 12261 / ALA-1</strain>
    </source>
</reference>
<keyword evidence="2" id="KW-0479">Metal-binding</keyword>
<dbReference type="Proteomes" id="UP000002366">
    <property type="component" value="Chromosome"/>
</dbReference>
<dbReference type="OrthoDB" id="9800565at2"/>
<dbReference type="NCBIfam" id="TIGR00040">
    <property type="entry name" value="yfcE"/>
    <property type="match status" value="1"/>
</dbReference>
<keyword evidence="5" id="KW-1185">Reference proteome</keyword>
<protein>
    <recommendedName>
        <fullName evidence="2">Phosphoesterase</fullName>
        <ecNumber evidence="2">3.1.4.-</ecNumber>
    </recommendedName>
</protein>
<evidence type="ECO:0000313" key="5">
    <source>
        <dbReference type="Proteomes" id="UP000002366"/>
    </source>
</evidence>
<accession>D5ED01</accession>
<dbReference type="EMBL" id="CP001997">
    <property type="protein sequence ID" value="ADE56433.1"/>
    <property type="molecule type" value="Genomic_DNA"/>
</dbReference>
<dbReference type="STRING" id="572547.Amico_0288"/>
<dbReference type="InterPro" id="IPR041802">
    <property type="entry name" value="MPP_YfcE"/>
</dbReference>
<evidence type="ECO:0000256" key="2">
    <source>
        <dbReference type="RuleBase" id="RU362039"/>
    </source>
</evidence>
<dbReference type="EC" id="3.1.4.-" evidence="2"/>
<dbReference type="InterPro" id="IPR024654">
    <property type="entry name" value="Calcineurin-like_PHP_lpxH"/>
</dbReference>
<dbReference type="Gene3D" id="3.60.21.10">
    <property type="match status" value="1"/>
</dbReference>
<dbReference type="Pfam" id="PF12850">
    <property type="entry name" value="Metallophos_2"/>
    <property type="match status" value="1"/>
</dbReference>
<organism evidence="4 5">
    <name type="scientific">Aminobacterium colombiense (strain DSM 12261 / ALA-1)</name>
    <dbReference type="NCBI Taxonomy" id="572547"/>
    <lineage>
        <taxon>Bacteria</taxon>
        <taxon>Thermotogati</taxon>
        <taxon>Synergistota</taxon>
        <taxon>Synergistia</taxon>
        <taxon>Synergistales</taxon>
        <taxon>Aminobacteriaceae</taxon>
        <taxon>Aminobacterium</taxon>
    </lineage>
</organism>
<evidence type="ECO:0000313" key="4">
    <source>
        <dbReference type="EMBL" id="ADE56433.1"/>
    </source>
</evidence>
<name>D5ED01_AMICL</name>
<dbReference type="GO" id="GO:0046872">
    <property type="term" value="F:metal ion binding"/>
    <property type="evidence" value="ECO:0007669"/>
    <property type="project" value="UniProtKB-KW"/>
</dbReference>
<dbReference type="KEGG" id="aco:Amico_0288"/>
<dbReference type="PANTHER" id="PTHR43165:SF1">
    <property type="entry name" value="PHOSPHODIESTERASE MJ0936"/>
    <property type="match status" value="1"/>
</dbReference>
<dbReference type="InterPro" id="IPR053193">
    <property type="entry name" value="MetalloPDE_YfcE-like"/>
</dbReference>
<dbReference type="HOGENOM" id="CLU_063749_1_1_0"/>
<proteinExistence type="inferred from homology"/>
<comment type="cofactor">
    <cofactor evidence="2">
        <name>a divalent metal cation</name>
        <dbReference type="ChEBI" id="CHEBI:60240"/>
    </cofactor>
</comment>
<dbReference type="GO" id="GO:0016787">
    <property type="term" value="F:hydrolase activity"/>
    <property type="evidence" value="ECO:0007669"/>
    <property type="project" value="UniProtKB-UniRule"/>
</dbReference>
<dbReference type="eggNOG" id="COG0622">
    <property type="taxonomic scope" value="Bacteria"/>
</dbReference>
<dbReference type="PANTHER" id="PTHR43165">
    <property type="entry name" value="METALLOPHOSPHOESTERASE"/>
    <property type="match status" value="1"/>
</dbReference>
<dbReference type="RefSeq" id="WP_013047699.1">
    <property type="nucleotide sequence ID" value="NC_014011.1"/>
</dbReference>
<dbReference type="InterPro" id="IPR000979">
    <property type="entry name" value="Phosphodiesterase_MJ0936/Vps29"/>
</dbReference>
<dbReference type="SUPFAM" id="SSF56300">
    <property type="entry name" value="Metallo-dependent phosphatases"/>
    <property type="match status" value="1"/>
</dbReference>
<dbReference type="CDD" id="cd00841">
    <property type="entry name" value="MPP_YfcE"/>
    <property type="match status" value="1"/>
</dbReference>